<protein>
    <submittedName>
        <fullName evidence="3">Sulfatase</fullName>
    </submittedName>
</protein>
<keyword evidence="1" id="KW-1133">Transmembrane helix</keyword>
<accession>A0A433X3J9</accession>
<dbReference type="Pfam" id="PF00884">
    <property type="entry name" value="Sulfatase"/>
    <property type="match status" value="1"/>
</dbReference>
<proteinExistence type="predicted"/>
<dbReference type="InterPro" id="IPR000917">
    <property type="entry name" value="Sulfatase_N"/>
</dbReference>
<feature type="transmembrane region" description="Helical" evidence="1">
    <location>
        <begin position="58"/>
        <end position="81"/>
    </location>
</feature>
<reference evidence="3 4" key="1">
    <citation type="journal article" date="2016" name="Int. J. Syst. Evol. Microbiol.">
        <title>Arsenicitalea aurantiaca gen. nov., sp. nov., a new member of the family Hyphomicrobiaceae, isolated from high-arsenic sediment.</title>
        <authorList>
            <person name="Mu Y."/>
            <person name="Zhou L."/>
            <person name="Zeng X.C."/>
            <person name="Liu L."/>
            <person name="Pan Y."/>
            <person name="Chen X."/>
            <person name="Wang J."/>
            <person name="Li S."/>
            <person name="Li W.J."/>
            <person name="Wang Y."/>
        </authorList>
    </citation>
    <scope>NUCLEOTIDE SEQUENCE [LARGE SCALE GENOMIC DNA]</scope>
    <source>
        <strain evidence="3 4">42-50</strain>
    </source>
</reference>
<feature type="domain" description="Sulfatase N-terminal" evidence="2">
    <location>
        <begin position="226"/>
        <end position="474"/>
    </location>
</feature>
<keyword evidence="4" id="KW-1185">Reference proteome</keyword>
<evidence type="ECO:0000256" key="1">
    <source>
        <dbReference type="SAM" id="Phobius"/>
    </source>
</evidence>
<comment type="caution">
    <text evidence="3">The sequence shown here is derived from an EMBL/GenBank/DDBJ whole genome shotgun (WGS) entry which is preliminary data.</text>
</comment>
<organism evidence="3 4">
    <name type="scientific">Arsenicitalea aurantiaca</name>
    <dbReference type="NCBI Taxonomy" id="1783274"/>
    <lineage>
        <taxon>Bacteria</taxon>
        <taxon>Pseudomonadati</taxon>
        <taxon>Pseudomonadota</taxon>
        <taxon>Alphaproteobacteria</taxon>
        <taxon>Hyphomicrobiales</taxon>
        <taxon>Devosiaceae</taxon>
        <taxon>Arsenicitalea</taxon>
    </lineage>
</organism>
<evidence type="ECO:0000313" key="3">
    <source>
        <dbReference type="EMBL" id="RUT28632.1"/>
    </source>
</evidence>
<dbReference type="InterPro" id="IPR017850">
    <property type="entry name" value="Alkaline_phosphatase_core_sf"/>
</dbReference>
<feature type="transmembrane region" description="Helical" evidence="1">
    <location>
        <begin position="142"/>
        <end position="161"/>
    </location>
</feature>
<dbReference type="EMBL" id="RZNJ01000007">
    <property type="protein sequence ID" value="RUT28632.1"/>
    <property type="molecule type" value="Genomic_DNA"/>
</dbReference>
<sequence>MAGLVLATLILHLVLIQPNHPAAMTWQALLLFPLELPFILLLLLALPPGRGWTQAVRAVLVLFLVVVAVLKVADYALFVAFNRAFNPLVDINLIEAGVRLLAGSIGQVPTAFVVIGALAAPFLLAWALWWATGRWAAIRLPLPAGAAAGLGAVLMLGIIVAEIGTVRGFWRMPFDPPGTAFTGRVALERATAYGNLYRQLAAFREAAENDPFAGMTGLFDRLEGRDVVIVFVESYGRTSFDNPLYAPTHMATLEAGQARLAQAGLAMRSGWLTSPISGGQSWLAHGTLASGLTTGNQALYTAMLASSRKTLFDLAADEGYTTAAIMPAIVLPWPEASLLGFREVYPAAELGYRGEPFNWVTMPDQYTLSAFDRLLPPDDERRLFAQIALISSHAPWVPVPDRVDWDAVGDGTIFNEMALAGDPPSVVWRDQDRVREQYRLSVDYSLEILIDYIGRTGRRDGTVFIVLGDHPPAMFVSQIESFDVPIHIIGPSALVDPVAPWGWTEGLIPDPALPAEPMETFRNRFVGAYTSGAEAAGQP</sequence>
<dbReference type="SUPFAM" id="SSF53649">
    <property type="entry name" value="Alkaline phosphatase-like"/>
    <property type="match status" value="1"/>
</dbReference>
<feature type="transmembrane region" description="Helical" evidence="1">
    <location>
        <begin position="26"/>
        <end position="46"/>
    </location>
</feature>
<keyword evidence="1" id="KW-0472">Membrane</keyword>
<feature type="transmembrane region" description="Helical" evidence="1">
    <location>
        <begin position="110"/>
        <end position="130"/>
    </location>
</feature>
<evidence type="ECO:0000313" key="4">
    <source>
        <dbReference type="Proteomes" id="UP000281547"/>
    </source>
</evidence>
<dbReference type="AlphaFoldDB" id="A0A433X3J9"/>
<evidence type="ECO:0000259" key="2">
    <source>
        <dbReference type="Pfam" id="PF00884"/>
    </source>
</evidence>
<keyword evidence="1" id="KW-0812">Transmembrane</keyword>
<name>A0A433X3J9_9HYPH</name>
<gene>
    <name evidence="3" type="ORF">EMQ25_16480</name>
</gene>
<dbReference type="Gene3D" id="3.40.720.10">
    <property type="entry name" value="Alkaline Phosphatase, subunit A"/>
    <property type="match status" value="1"/>
</dbReference>
<dbReference type="OrthoDB" id="1376015at2"/>
<dbReference type="Proteomes" id="UP000281547">
    <property type="component" value="Unassembled WGS sequence"/>
</dbReference>